<dbReference type="PANTHER" id="PTHR11705">
    <property type="entry name" value="PROTEASE FAMILY M14 CARBOXYPEPTIDASE A,B"/>
    <property type="match status" value="1"/>
</dbReference>
<gene>
    <name evidence="7" type="ORF">Vretifemale_11324</name>
</gene>
<feature type="domain" description="Peptidase M14" evidence="6">
    <location>
        <begin position="85"/>
        <end position="390"/>
    </location>
</feature>
<evidence type="ECO:0000256" key="5">
    <source>
        <dbReference type="SAM" id="Phobius"/>
    </source>
</evidence>
<proteinExistence type="inferred from homology"/>
<feature type="active site" description="Proton donor/acceptor" evidence="3">
    <location>
        <position position="351"/>
    </location>
</feature>
<feature type="compositionally biased region" description="Gly residues" evidence="4">
    <location>
        <begin position="442"/>
        <end position="452"/>
    </location>
</feature>
<dbReference type="PROSITE" id="PS52035">
    <property type="entry name" value="PEPTIDASE_M14"/>
    <property type="match status" value="1"/>
</dbReference>
<dbReference type="InterPro" id="IPR000834">
    <property type="entry name" value="Peptidase_M14"/>
</dbReference>
<feature type="compositionally biased region" description="Low complexity" evidence="4">
    <location>
        <begin position="406"/>
        <end position="420"/>
    </location>
</feature>
<evidence type="ECO:0000256" key="1">
    <source>
        <dbReference type="ARBA" id="ARBA00001947"/>
    </source>
</evidence>
<organism evidence="7 8">
    <name type="scientific">Volvox reticuliferus</name>
    <dbReference type="NCBI Taxonomy" id="1737510"/>
    <lineage>
        <taxon>Eukaryota</taxon>
        <taxon>Viridiplantae</taxon>
        <taxon>Chlorophyta</taxon>
        <taxon>core chlorophytes</taxon>
        <taxon>Chlorophyceae</taxon>
        <taxon>CS clade</taxon>
        <taxon>Chlamydomonadales</taxon>
        <taxon>Volvocaceae</taxon>
        <taxon>Volvox</taxon>
    </lineage>
</organism>
<keyword evidence="5" id="KW-0812">Transmembrane</keyword>
<dbReference type="Pfam" id="PF00246">
    <property type="entry name" value="Peptidase_M14"/>
    <property type="match status" value="1"/>
</dbReference>
<sequence>NIIKKSIYVPFCKPCISRYRAKAEGPQLRMGTAPALGCSAVMAQMFPVTVVLLMLLRTQSVFAVRRRLASATDKLATFASPNYTIYHRHDELIREVLDVVNANPRFMKLEVFSERDGNYDVELKVVTVEPGGFSNRQGEKVRMLLDFGEHGRELISSELGLLLLKTLAAREGVMRVFPGELDRGRELQRLLDGTIIKILPMENEGGRRLVEAGRLCERKNGRGVDPNRNWEVDWGTKEPDYDPNEEYPGTAPFSEPETKVLRQLAAEFKPHVWLNIHSGMEAMLAPWDHVPEIAAEARPSVDILQRIFIDIMTNTTCVVGSGGKTVGYLAHGTATDYMFKILQVPMAYTWEIYGDFKAHFDDCFRMFNPVDEEGFKEVLQRWLRAIMRLVELMPGHPALKDSKAWSVSSSGSGPGVQQQGHSGGIKESEDVTATGTNLQQGEGQGNVQGGGTAPITGAGATTTITSKTSSTSTSSLNTAGTQQEESDSAKSQAPDASRTSSNDGTTRGDEPRIAIVASVKEWRSTWSTGFTSGLLAAAGLAMVGVLAYRYGIRSLRSGVVAGGANGGSGSSRRVVSDLTFPAGVNALWGGLAERKGSRMCV</sequence>
<evidence type="ECO:0000313" key="8">
    <source>
        <dbReference type="Proteomes" id="UP000747110"/>
    </source>
</evidence>
<name>A0A8J4FSG4_9CHLO</name>
<dbReference type="GO" id="GO:0008270">
    <property type="term" value="F:zinc ion binding"/>
    <property type="evidence" value="ECO:0007669"/>
    <property type="project" value="InterPro"/>
</dbReference>
<feature type="compositionally biased region" description="Low complexity" evidence="4">
    <location>
        <begin position="453"/>
        <end position="481"/>
    </location>
</feature>
<comment type="caution">
    <text evidence="7">The sequence shown here is derived from an EMBL/GenBank/DDBJ whole genome shotgun (WGS) entry which is preliminary data.</text>
</comment>
<keyword evidence="5" id="KW-0472">Membrane</keyword>
<reference evidence="7" key="1">
    <citation type="journal article" date="2021" name="Proc. Natl. Acad. Sci. U.S.A.">
        <title>Three genomes in the algal genus Volvox reveal the fate of a haploid sex-determining region after a transition to homothallism.</title>
        <authorList>
            <person name="Yamamoto K."/>
            <person name="Hamaji T."/>
            <person name="Kawai-Toyooka H."/>
            <person name="Matsuzaki R."/>
            <person name="Takahashi F."/>
            <person name="Nishimura Y."/>
            <person name="Kawachi M."/>
            <person name="Noguchi H."/>
            <person name="Minakuchi Y."/>
            <person name="Umen J.G."/>
            <person name="Toyoda A."/>
            <person name="Nozaki H."/>
        </authorList>
    </citation>
    <scope>NUCLEOTIDE SEQUENCE</scope>
    <source>
        <strain evidence="7">NIES-3786</strain>
    </source>
</reference>
<protein>
    <recommendedName>
        <fullName evidence="6">Peptidase M14 domain-containing protein</fullName>
    </recommendedName>
</protein>
<dbReference type="PANTHER" id="PTHR11705:SF119">
    <property type="entry name" value="OS02G0119300 PROTEIN"/>
    <property type="match status" value="1"/>
</dbReference>
<evidence type="ECO:0000256" key="3">
    <source>
        <dbReference type="PROSITE-ProRule" id="PRU01379"/>
    </source>
</evidence>
<evidence type="ECO:0000313" key="7">
    <source>
        <dbReference type="EMBL" id="GIL82501.1"/>
    </source>
</evidence>
<dbReference type="EMBL" id="BNCP01000024">
    <property type="protein sequence ID" value="GIL82501.1"/>
    <property type="molecule type" value="Genomic_DNA"/>
</dbReference>
<feature type="transmembrane region" description="Helical" evidence="5">
    <location>
        <begin position="526"/>
        <end position="548"/>
    </location>
</feature>
<comment type="similarity">
    <text evidence="2 3">Belongs to the peptidase M14 family.</text>
</comment>
<feature type="region of interest" description="Disordered" evidence="4">
    <location>
        <begin position="401"/>
        <end position="512"/>
    </location>
</feature>
<dbReference type="SMART" id="SM00631">
    <property type="entry name" value="Zn_pept"/>
    <property type="match status" value="1"/>
</dbReference>
<dbReference type="GO" id="GO:0005615">
    <property type="term" value="C:extracellular space"/>
    <property type="evidence" value="ECO:0007669"/>
    <property type="project" value="TreeGrafter"/>
</dbReference>
<evidence type="ECO:0000256" key="2">
    <source>
        <dbReference type="ARBA" id="ARBA00005988"/>
    </source>
</evidence>
<dbReference type="GO" id="GO:0004181">
    <property type="term" value="F:metallocarboxypeptidase activity"/>
    <property type="evidence" value="ECO:0007669"/>
    <property type="project" value="InterPro"/>
</dbReference>
<dbReference type="CDD" id="cd06227">
    <property type="entry name" value="M14-CPA-like"/>
    <property type="match status" value="1"/>
</dbReference>
<keyword evidence="8" id="KW-1185">Reference proteome</keyword>
<evidence type="ECO:0000259" key="6">
    <source>
        <dbReference type="PROSITE" id="PS52035"/>
    </source>
</evidence>
<dbReference type="FunFam" id="3.40.630.10:FF:000064">
    <property type="entry name" value="Carboxypeptidase A6"/>
    <property type="match status" value="1"/>
</dbReference>
<dbReference type="GO" id="GO:0006508">
    <property type="term" value="P:proteolysis"/>
    <property type="evidence" value="ECO:0007669"/>
    <property type="project" value="InterPro"/>
</dbReference>
<dbReference type="Proteomes" id="UP000747110">
    <property type="component" value="Unassembled WGS sequence"/>
</dbReference>
<feature type="non-terminal residue" evidence="7">
    <location>
        <position position="1"/>
    </location>
</feature>
<dbReference type="OrthoDB" id="3626597at2759"/>
<dbReference type="SUPFAM" id="SSF53187">
    <property type="entry name" value="Zn-dependent exopeptidases"/>
    <property type="match status" value="1"/>
</dbReference>
<dbReference type="Gene3D" id="3.40.630.10">
    <property type="entry name" value="Zn peptidases"/>
    <property type="match status" value="1"/>
</dbReference>
<accession>A0A8J4FSG4</accession>
<dbReference type="InterPro" id="IPR034269">
    <property type="entry name" value="At5g42320_M14_CPD"/>
</dbReference>
<keyword evidence="5" id="KW-1133">Transmembrane helix</keyword>
<dbReference type="AlphaFoldDB" id="A0A8J4FSG4"/>
<evidence type="ECO:0000256" key="4">
    <source>
        <dbReference type="SAM" id="MobiDB-lite"/>
    </source>
</evidence>
<comment type="cofactor">
    <cofactor evidence="1">
        <name>Zn(2+)</name>
        <dbReference type="ChEBI" id="CHEBI:29105"/>
    </cofactor>
</comment>